<dbReference type="EMBL" id="CM042013">
    <property type="protein sequence ID" value="KAI3740503.1"/>
    <property type="molecule type" value="Genomic_DNA"/>
</dbReference>
<protein>
    <submittedName>
        <fullName evidence="1">Uncharacterized protein</fullName>
    </submittedName>
</protein>
<gene>
    <name evidence="1" type="ORF">L2E82_30962</name>
</gene>
<dbReference type="Proteomes" id="UP001055811">
    <property type="component" value="Linkage Group LG05"/>
</dbReference>
<reference evidence="1 2" key="2">
    <citation type="journal article" date="2022" name="Mol. Ecol. Resour.">
        <title>The genomes of chicory, endive, great burdock and yacon provide insights into Asteraceae paleo-polyploidization history and plant inulin production.</title>
        <authorList>
            <person name="Fan W."/>
            <person name="Wang S."/>
            <person name="Wang H."/>
            <person name="Wang A."/>
            <person name="Jiang F."/>
            <person name="Liu H."/>
            <person name="Zhao H."/>
            <person name="Xu D."/>
            <person name="Zhang Y."/>
        </authorList>
    </citation>
    <scope>NUCLEOTIDE SEQUENCE [LARGE SCALE GENOMIC DNA]</scope>
    <source>
        <strain evidence="2">cv. Punajuju</strain>
        <tissue evidence="1">Leaves</tissue>
    </source>
</reference>
<organism evidence="1 2">
    <name type="scientific">Cichorium intybus</name>
    <name type="common">Chicory</name>
    <dbReference type="NCBI Taxonomy" id="13427"/>
    <lineage>
        <taxon>Eukaryota</taxon>
        <taxon>Viridiplantae</taxon>
        <taxon>Streptophyta</taxon>
        <taxon>Embryophyta</taxon>
        <taxon>Tracheophyta</taxon>
        <taxon>Spermatophyta</taxon>
        <taxon>Magnoliopsida</taxon>
        <taxon>eudicotyledons</taxon>
        <taxon>Gunneridae</taxon>
        <taxon>Pentapetalae</taxon>
        <taxon>asterids</taxon>
        <taxon>campanulids</taxon>
        <taxon>Asterales</taxon>
        <taxon>Asteraceae</taxon>
        <taxon>Cichorioideae</taxon>
        <taxon>Cichorieae</taxon>
        <taxon>Cichoriinae</taxon>
        <taxon>Cichorium</taxon>
    </lineage>
</organism>
<name>A0ACB9D222_CICIN</name>
<evidence type="ECO:0000313" key="1">
    <source>
        <dbReference type="EMBL" id="KAI3740503.1"/>
    </source>
</evidence>
<keyword evidence="2" id="KW-1185">Reference proteome</keyword>
<reference evidence="2" key="1">
    <citation type="journal article" date="2022" name="Mol. Ecol. Resour.">
        <title>The genomes of chicory, endive, great burdock and yacon provide insights into Asteraceae palaeo-polyploidization history and plant inulin production.</title>
        <authorList>
            <person name="Fan W."/>
            <person name="Wang S."/>
            <person name="Wang H."/>
            <person name="Wang A."/>
            <person name="Jiang F."/>
            <person name="Liu H."/>
            <person name="Zhao H."/>
            <person name="Xu D."/>
            <person name="Zhang Y."/>
        </authorList>
    </citation>
    <scope>NUCLEOTIDE SEQUENCE [LARGE SCALE GENOMIC DNA]</scope>
    <source>
        <strain evidence="2">cv. Punajuju</strain>
    </source>
</reference>
<comment type="caution">
    <text evidence="1">The sequence shown here is derived from an EMBL/GenBank/DDBJ whole genome shotgun (WGS) entry which is preliminary data.</text>
</comment>
<evidence type="ECO:0000313" key="2">
    <source>
        <dbReference type="Proteomes" id="UP001055811"/>
    </source>
</evidence>
<accession>A0ACB9D222</accession>
<proteinExistence type="predicted"/>
<sequence length="404" mass="45462">MPVVAFYPCSGIYQSANDKTLELKKSLSHTLSQYYPYAGRLARAFPTHVECNDEGVEFTEASNDSPLTDFLQHSKHEDLDQLFPDDLIWFNPNRKGHNNENKFNKPLSIQVNHFSCGGVAVAASLSHKIADGSSLLNFMNHWATVTRSLSGEPRDLSHINPHFIPYQIRNVSLPRNLPDKPQGEYIARSFMFPNSKINDLKAKITSLTKESGEPIMNPTRVEALTWLLHKCAVAAASKTNSGIFKPTGVGQIMNLRDKLVEPLPETSLGNLCLMMEVPTRNESDLTPNNIIGELRKKKNEFRRIRNTETALGMVAEMCSDHTAMFETTRRLSEDYYVYSAMNRFPTYGIDFGWGKPIKVTIAWALKNVIFMMDAPNGDGIDAIVSLEKQDMKIIQNDPELLAFC</sequence>